<dbReference type="InterPro" id="IPR015940">
    <property type="entry name" value="UBA"/>
</dbReference>
<evidence type="ECO:0000259" key="2">
    <source>
        <dbReference type="PROSITE" id="PS50030"/>
    </source>
</evidence>
<name>A0A516AG03_LINPO</name>
<protein>
    <submittedName>
        <fullName evidence="4">UV excision repair protein RAD23</fullName>
    </submittedName>
</protein>
<dbReference type="PROSITE" id="PS50030">
    <property type="entry name" value="UBA"/>
    <property type="match status" value="1"/>
</dbReference>
<evidence type="ECO:0000259" key="3">
    <source>
        <dbReference type="PROSITE" id="PS50053"/>
    </source>
</evidence>
<dbReference type="GO" id="GO:0005654">
    <property type="term" value="C:nucleoplasm"/>
    <property type="evidence" value="ECO:0007669"/>
    <property type="project" value="TreeGrafter"/>
</dbReference>
<feature type="region of interest" description="Disordered" evidence="1">
    <location>
        <begin position="186"/>
        <end position="299"/>
    </location>
</feature>
<dbReference type="SMART" id="SM00165">
    <property type="entry name" value="UBA"/>
    <property type="match status" value="1"/>
</dbReference>
<dbReference type="EMBL" id="MN125769">
    <property type="protein sequence ID" value="QDO16236.1"/>
    <property type="molecule type" value="mRNA"/>
</dbReference>
<dbReference type="PANTHER" id="PTHR10621:SF0">
    <property type="entry name" value="UV EXCISION REPAIR PROTEIN RAD23"/>
    <property type="match status" value="1"/>
</dbReference>
<feature type="domain" description="UBA" evidence="2">
    <location>
        <begin position="123"/>
        <end position="173"/>
    </location>
</feature>
<dbReference type="Pfam" id="PF00627">
    <property type="entry name" value="UBA"/>
    <property type="match status" value="1"/>
</dbReference>
<evidence type="ECO:0000256" key="1">
    <source>
        <dbReference type="SAM" id="MobiDB-lite"/>
    </source>
</evidence>
<dbReference type="SUPFAM" id="SSF46934">
    <property type="entry name" value="UBA-like"/>
    <property type="match status" value="1"/>
</dbReference>
<dbReference type="Gene3D" id="3.10.20.90">
    <property type="entry name" value="Phosphatidylinositol 3-kinase Catalytic Subunit, Chain A, domain 1"/>
    <property type="match status" value="1"/>
</dbReference>
<dbReference type="GO" id="GO:0043130">
    <property type="term" value="F:ubiquitin binding"/>
    <property type="evidence" value="ECO:0007669"/>
    <property type="project" value="TreeGrafter"/>
</dbReference>
<dbReference type="CDD" id="cd14280">
    <property type="entry name" value="UBA1_Rad23_like"/>
    <property type="match status" value="1"/>
</dbReference>
<dbReference type="SMART" id="SM00213">
    <property type="entry name" value="UBQ"/>
    <property type="match status" value="1"/>
</dbReference>
<dbReference type="InterPro" id="IPR029071">
    <property type="entry name" value="Ubiquitin-like_domsf"/>
</dbReference>
<evidence type="ECO:0000313" key="4">
    <source>
        <dbReference type="EMBL" id="QDO16236.1"/>
    </source>
</evidence>
<dbReference type="GO" id="GO:0005829">
    <property type="term" value="C:cytosol"/>
    <property type="evidence" value="ECO:0007669"/>
    <property type="project" value="TreeGrafter"/>
</dbReference>
<reference evidence="4" key="1">
    <citation type="journal article" date="2019" name="Microorganisms">
        <title>DNA Damage Response Pathways in Dinoflagellates.</title>
        <authorList>
            <person name="Li C."/>
            <person name="Wong J."/>
        </authorList>
    </citation>
    <scope>NUCLEOTIDE SEQUENCE</scope>
</reference>
<dbReference type="Gene3D" id="1.10.8.10">
    <property type="entry name" value="DNA helicase RuvA subunit, C-terminal domain"/>
    <property type="match status" value="1"/>
</dbReference>
<proteinExistence type="evidence at transcript level"/>
<dbReference type="SUPFAM" id="SSF54236">
    <property type="entry name" value="Ubiquitin-like"/>
    <property type="match status" value="1"/>
</dbReference>
<dbReference type="FunFam" id="1.10.8.10:FF:000003">
    <property type="entry name" value="UV excision repair protein RAD23 homolog"/>
    <property type="match status" value="1"/>
</dbReference>
<dbReference type="GO" id="GO:0031593">
    <property type="term" value="F:polyubiquitin modification-dependent protein binding"/>
    <property type="evidence" value="ECO:0007669"/>
    <property type="project" value="TreeGrafter"/>
</dbReference>
<dbReference type="PROSITE" id="PS50053">
    <property type="entry name" value="UBIQUITIN_2"/>
    <property type="match status" value="1"/>
</dbReference>
<dbReference type="GO" id="GO:0070628">
    <property type="term" value="F:proteasome binding"/>
    <property type="evidence" value="ECO:0007669"/>
    <property type="project" value="TreeGrafter"/>
</dbReference>
<feature type="compositionally biased region" description="Low complexity" evidence="1">
    <location>
        <begin position="215"/>
        <end position="238"/>
    </location>
</feature>
<organism evidence="4">
    <name type="scientific">Lingulaulax polyedra</name>
    <name type="common">Dinoflagellate</name>
    <name type="synonym">Lingulodinium polyedra</name>
    <dbReference type="NCBI Taxonomy" id="160621"/>
    <lineage>
        <taxon>Eukaryota</taxon>
        <taxon>Sar</taxon>
        <taxon>Alveolata</taxon>
        <taxon>Dinophyceae</taxon>
        <taxon>Gonyaulacales</taxon>
        <taxon>Lingulodiniaceae</taxon>
        <taxon>Lingulaulax</taxon>
    </lineage>
</organism>
<dbReference type="PANTHER" id="PTHR10621">
    <property type="entry name" value="UV EXCISION REPAIR PROTEIN RAD23"/>
    <property type="match status" value="1"/>
</dbReference>
<dbReference type="InterPro" id="IPR000626">
    <property type="entry name" value="Ubiquitin-like_dom"/>
</dbReference>
<dbReference type="GO" id="GO:0043161">
    <property type="term" value="P:proteasome-mediated ubiquitin-dependent protein catabolic process"/>
    <property type="evidence" value="ECO:0007669"/>
    <property type="project" value="TreeGrafter"/>
</dbReference>
<sequence length="299" mass="29542">MVSLTVRPLRSEAFEVQAELEAPVAALKAAIAAQRPELPAAQQKLVYSGRILADDVPLQAYGLKAGDVVVVMLVKATPAASEAGAAHAPTAPAAAQAAPAGAAAAGAASGPAAASAPGQQTYATDASALVSGPAMGATVQQLCDMGFARPDVERCLRAAFNNPARAVEYLTSGLPEGLEVPAAAAAPALSPSGRRRPAPPSPACRLAGNGRRRLAPPGRIRSPAGAGRRGPVPPGATRSPTGSCSLKPTPPCRGPSRDFPAGGGMAPASTLNELGGSAGAPRRRRCSSGPAPTPTATGG</sequence>
<accession>A0A516AG03</accession>
<dbReference type="InterPro" id="IPR009060">
    <property type="entry name" value="UBA-like_sf"/>
</dbReference>
<dbReference type="AlphaFoldDB" id="A0A516AG03"/>
<feature type="domain" description="Ubiquitin-like" evidence="3">
    <location>
        <begin position="2"/>
        <end position="78"/>
    </location>
</feature>
<dbReference type="Pfam" id="PF00240">
    <property type="entry name" value="ubiquitin"/>
    <property type="match status" value="1"/>
</dbReference>